<evidence type="ECO:0000259" key="9">
    <source>
        <dbReference type="PROSITE" id="PS50011"/>
    </source>
</evidence>
<dbReference type="SUPFAM" id="SSF56112">
    <property type="entry name" value="Protein kinase-like (PK-like)"/>
    <property type="match status" value="1"/>
</dbReference>
<dbReference type="SMART" id="SM00220">
    <property type="entry name" value="S_TKc"/>
    <property type="match status" value="1"/>
</dbReference>
<dbReference type="PROSITE" id="PS00107">
    <property type="entry name" value="PROTEIN_KINASE_ATP"/>
    <property type="match status" value="1"/>
</dbReference>
<dbReference type="GO" id="GO:0004674">
    <property type="term" value="F:protein serine/threonine kinase activity"/>
    <property type="evidence" value="ECO:0007669"/>
    <property type="project" value="UniProtKB-KW"/>
</dbReference>
<feature type="non-terminal residue" evidence="11">
    <location>
        <position position="375"/>
    </location>
</feature>
<dbReference type="PROSITE" id="PS50011">
    <property type="entry name" value="PROTEIN_KINASE_DOM"/>
    <property type="match status" value="1"/>
</dbReference>
<proteinExistence type="inferred from homology"/>
<dbReference type="FunFam" id="3.30.200.20:FF:000172">
    <property type="entry name" value="cyclin-dependent kinase G-2 isoform X1"/>
    <property type="match status" value="1"/>
</dbReference>
<accession>A0A085N0J1</accession>
<name>A0A085N0J1_9BILA</name>
<feature type="binding site" evidence="7">
    <location>
        <position position="82"/>
    </location>
    <ligand>
        <name>ATP</name>
        <dbReference type="ChEBI" id="CHEBI:30616"/>
    </ligand>
</feature>
<evidence type="ECO:0000256" key="4">
    <source>
        <dbReference type="ARBA" id="ARBA00022741"/>
    </source>
</evidence>
<evidence type="ECO:0000256" key="2">
    <source>
        <dbReference type="ARBA" id="ARBA00022527"/>
    </source>
</evidence>
<sequence length="375" mass="42921">MTSRKERLINMVEPAPAKSQKQPVIMYTSIKTGTAVPLPTGNDFRRCRPVYSFERLNQIGEGTYGVVYRARDTETGDIVALKRMRTTCNQEGIPLSSLREVNILLNIRHRNIIRLMDVAVSRDIDTFYLVLEYCEQDLANLMDNMTVPFTESQTKCLSVQILEGLKFLHKQFIVHRDLKMSNLLLTNDGCLKIADFGLARYFGVPAQQGTPNVVTLWYRAPEILLESRLLSTAIDIWAAGCILCELLLHKPFLPGQSQMHQIQLMVNTFGTPTEAIWPGLSKLPALRSFSLEQQPYNRLKTIFTSLSANGLKLLHSMFVYDPAKRATAAQCLDSVYFKEPPYPCKENLMPTFPQHRNLKRRFEQTSVSNRRFRRQ</sequence>
<dbReference type="GO" id="GO:0005524">
    <property type="term" value="F:ATP binding"/>
    <property type="evidence" value="ECO:0007669"/>
    <property type="project" value="UniProtKB-UniRule"/>
</dbReference>
<evidence type="ECO:0000256" key="5">
    <source>
        <dbReference type="ARBA" id="ARBA00022777"/>
    </source>
</evidence>
<dbReference type="PANTHER" id="PTHR24056">
    <property type="entry name" value="CELL DIVISION PROTEIN KINASE"/>
    <property type="match status" value="1"/>
</dbReference>
<evidence type="ECO:0000313" key="10">
    <source>
        <dbReference type="EMBL" id="KFD55559.1"/>
    </source>
</evidence>
<evidence type="ECO:0000256" key="3">
    <source>
        <dbReference type="ARBA" id="ARBA00022679"/>
    </source>
</evidence>
<evidence type="ECO:0000313" key="11">
    <source>
        <dbReference type="EMBL" id="KFD62987.1"/>
    </source>
</evidence>
<dbReference type="EMBL" id="KL363199">
    <property type="protein sequence ID" value="KFD55559.1"/>
    <property type="molecule type" value="Genomic_DNA"/>
</dbReference>
<dbReference type="InterPro" id="IPR011009">
    <property type="entry name" value="Kinase-like_dom_sf"/>
</dbReference>
<dbReference type="Proteomes" id="UP000030758">
    <property type="component" value="Unassembled WGS sequence"/>
</dbReference>
<evidence type="ECO:0000313" key="12">
    <source>
        <dbReference type="Proteomes" id="UP000030764"/>
    </source>
</evidence>
<evidence type="ECO:0000256" key="7">
    <source>
        <dbReference type="PROSITE-ProRule" id="PRU10141"/>
    </source>
</evidence>
<dbReference type="GO" id="GO:0005634">
    <property type="term" value="C:nucleus"/>
    <property type="evidence" value="ECO:0007669"/>
    <property type="project" value="UniProtKB-ARBA"/>
</dbReference>
<protein>
    <recommendedName>
        <fullName evidence="9">Protein kinase domain-containing protein</fullName>
    </recommendedName>
</protein>
<dbReference type="GO" id="GO:0080090">
    <property type="term" value="P:regulation of primary metabolic process"/>
    <property type="evidence" value="ECO:0007669"/>
    <property type="project" value="UniProtKB-ARBA"/>
</dbReference>
<evidence type="ECO:0000256" key="8">
    <source>
        <dbReference type="RuleBase" id="RU000304"/>
    </source>
</evidence>
<dbReference type="InterPro" id="IPR050108">
    <property type="entry name" value="CDK"/>
</dbReference>
<dbReference type="Proteomes" id="UP000030764">
    <property type="component" value="Unassembled WGS sequence"/>
</dbReference>
<dbReference type="AlphaFoldDB" id="A0A085N0J1"/>
<dbReference type="InterPro" id="IPR017441">
    <property type="entry name" value="Protein_kinase_ATP_BS"/>
</dbReference>
<gene>
    <name evidence="10" type="ORF">M513_03611</name>
    <name evidence="11" type="ORF">M514_03611</name>
</gene>
<dbReference type="EMBL" id="KL367583">
    <property type="protein sequence ID" value="KFD62987.1"/>
    <property type="molecule type" value="Genomic_DNA"/>
</dbReference>
<dbReference type="Gene3D" id="3.30.200.20">
    <property type="entry name" value="Phosphorylase Kinase, domain 1"/>
    <property type="match status" value="1"/>
</dbReference>
<dbReference type="GO" id="GO:0007346">
    <property type="term" value="P:regulation of mitotic cell cycle"/>
    <property type="evidence" value="ECO:0007669"/>
    <property type="project" value="TreeGrafter"/>
</dbReference>
<comment type="similarity">
    <text evidence="1">Belongs to the protein kinase superfamily. CMGC Ser/Thr protein kinase family. CDC2/CDKX subfamily.</text>
</comment>
<keyword evidence="12" id="KW-1185">Reference proteome</keyword>
<keyword evidence="3" id="KW-0808">Transferase</keyword>
<dbReference type="PANTHER" id="PTHR24056:SF508">
    <property type="entry name" value="CYCLIN-DEPENDENT KINASE 10"/>
    <property type="match status" value="1"/>
</dbReference>
<dbReference type="InterPro" id="IPR000719">
    <property type="entry name" value="Prot_kinase_dom"/>
</dbReference>
<feature type="domain" description="Protein kinase" evidence="9">
    <location>
        <begin position="53"/>
        <end position="337"/>
    </location>
</feature>
<dbReference type="Pfam" id="PF00069">
    <property type="entry name" value="Pkinase"/>
    <property type="match status" value="1"/>
</dbReference>
<keyword evidence="2 8" id="KW-0723">Serine/threonine-protein kinase</keyword>
<reference evidence="11 12" key="1">
    <citation type="journal article" date="2014" name="Nat. Genet.">
        <title>Genome and transcriptome of the porcine whipworm Trichuris suis.</title>
        <authorList>
            <person name="Jex A.R."/>
            <person name="Nejsum P."/>
            <person name="Schwarz E.M."/>
            <person name="Hu L."/>
            <person name="Young N.D."/>
            <person name="Hall R.S."/>
            <person name="Korhonen P.K."/>
            <person name="Liao S."/>
            <person name="Thamsborg S."/>
            <person name="Xia J."/>
            <person name="Xu P."/>
            <person name="Wang S."/>
            <person name="Scheerlinck J.P."/>
            <person name="Hofmann A."/>
            <person name="Sternberg P.W."/>
            <person name="Wang J."/>
            <person name="Gasser R.B."/>
        </authorList>
    </citation>
    <scope>NUCLEOTIDE SEQUENCE [LARGE SCALE GENOMIC DNA]</scope>
    <source>
        <strain evidence="11">DCEP-RM93F</strain>
        <strain evidence="10">DCEP-RM93M</strain>
    </source>
</reference>
<organism evidence="11">
    <name type="scientific">Trichuris suis</name>
    <name type="common">pig whipworm</name>
    <dbReference type="NCBI Taxonomy" id="68888"/>
    <lineage>
        <taxon>Eukaryota</taxon>
        <taxon>Metazoa</taxon>
        <taxon>Ecdysozoa</taxon>
        <taxon>Nematoda</taxon>
        <taxon>Enoplea</taxon>
        <taxon>Dorylaimia</taxon>
        <taxon>Trichinellida</taxon>
        <taxon>Trichuridae</taxon>
        <taxon>Trichuris</taxon>
    </lineage>
</organism>
<dbReference type="Gene3D" id="1.10.510.10">
    <property type="entry name" value="Transferase(Phosphotransferase) domain 1"/>
    <property type="match status" value="1"/>
</dbReference>
<keyword evidence="6 7" id="KW-0067">ATP-binding</keyword>
<dbReference type="GO" id="GO:0010556">
    <property type="term" value="P:regulation of macromolecule biosynthetic process"/>
    <property type="evidence" value="ECO:0007669"/>
    <property type="project" value="UniProtKB-ARBA"/>
</dbReference>
<evidence type="ECO:0000256" key="6">
    <source>
        <dbReference type="ARBA" id="ARBA00022840"/>
    </source>
</evidence>
<evidence type="ECO:0000256" key="1">
    <source>
        <dbReference type="ARBA" id="ARBA00006485"/>
    </source>
</evidence>
<dbReference type="FunFam" id="1.10.510.10:FF:000533">
    <property type="entry name" value="cyclin-dependent kinase 10"/>
    <property type="match status" value="1"/>
</dbReference>
<dbReference type="PROSITE" id="PS00108">
    <property type="entry name" value="PROTEIN_KINASE_ST"/>
    <property type="match status" value="1"/>
</dbReference>
<dbReference type="InterPro" id="IPR008271">
    <property type="entry name" value="Ser/Thr_kinase_AS"/>
</dbReference>
<keyword evidence="4 7" id="KW-0547">Nucleotide-binding</keyword>
<keyword evidence="5" id="KW-0418">Kinase</keyword>